<dbReference type="InterPro" id="IPR036249">
    <property type="entry name" value="Thioredoxin-like_sf"/>
</dbReference>
<protein>
    <recommendedName>
        <fullName evidence="1">Thioredoxin domain-containing protein</fullName>
    </recommendedName>
</protein>
<dbReference type="PROSITE" id="PS51257">
    <property type="entry name" value="PROKAR_LIPOPROTEIN"/>
    <property type="match status" value="1"/>
</dbReference>
<dbReference type="InterPro" id="IPR047262">
    <property type="entry name" value="PRX-like1"/>
</dbReference>
<dbReference type="PROSITE" id="PS51352">
    <property type="entry name" value="THIOREDOXIN_2"/>
    <property type="match status" value="1"/>
</dbReference>
<sequence>MRLAARASWLVPALVLALTSGCEREAAREQAPREQAPLELLDLDGHPRDPLVPDDRADVFVFLRTDCPISNRYAPKLGRIAAQFADAPLDVWLIYVDPDETPSVIREHMQTYALPGVALRDPARGLVARAGATVTPSVAVFDAGGVRRYHGRIDDWYVDYGQARVQASSDELLDAIEAVLAGRPPSVAFAEPVGCPLPPL</sequence>
<evidence type="ECO:0000259" key="1">
    <source>
        <dbReference type="PROSITE" id="PS51352"/>
    </source>
</evidence>
<dbReference type="EMBL" id="PVNL01000074">
    <property type="protein sequence ID" value="PRQ06458.1"/>
    <property type="molecule type" value="Genomic_DNA"/>
</dbReference>
<dbReference type="InterPro" id="IPR013766">
    <property type="entry name" value="Thioredoxin_domain"/>
</dbReference>
<evidence type="ECO:0000313" key="2">
    <source>
        <dbReference type="EMBL" id="PRQ06458.1"/>
    </source>
</evidence>
<feature type="domain" description="Thioredoxin" evidence="1">
    <location>
        <begin position="29"/>
        <end position="181"/>
    </location>
</feature>
<comment type="caution">
    <text evidence="2">The sequence shown here is derived from an EMBL/GenBank/DDBJ whole genome shotgun (WGS) entry which is preliminary data.</text>
</comment>
<dbReference type="AlphaFoldDB" id="A0A2S9YMY4"/>
<organism evidence="2 3">
    <name type="scientific">Enhygromyxa salina</name>
    <dbReference type="NCBI Taxonomy" id="215803"/>
    <lineage>
        <taxon>Bacteria</taxon>
        <taxon>Pseudomonadati</taxon>
        <taxon>Myxococcota</taxon>
        <taxon>Polyangia</taxon>
        <taxon>Nannocystales</taxon>
        <taxon>Nannocystaceae</taxon>
        <taxon>Enhygromyxa</taxon>
    </lineage>
</organism>
<dbReference type="PANTHER" id="PTHR43640">
    <property type="entry name" value="OS07G0260300 PROTEIN"/>
    <property type="match status" value="1"/>
</dbReference>
<reference evidence="2 3" key="1">
    <citation type="submission" date="2018-03" db="EMBL/GenBank/DDBJ databases">
        <title>Draft Genome Sequences of the Obligatory Marine Myxobacteria Enhygromyxa salina SWB007.</title>
        <authorList>
            <person name="Poehlein A."/>
            <person name="Moghaddam J.A."/>
            <person name="Harms H."/>
            <person name="Alanjari M."/>
            <person name="Koenig G.M."/>
            <person name="Daniel R."/>
            <person name="Schaeberle T.F."/>
        </authorList>
    </citation>
    <scope>NUCLEOTIDE SEQUENCE [LARGE SCALE GENOMIC DNA]</scope>
    <source>
        <strain evidence="2 3">SWB007</strain>
    </source>
</reference>
<dbReference type="Gene3D" id="3.40.30.10">
    <property type="entry name" value="Glutaredoxin"/>
    <property type="match status" value="1"/>
</dbReference>
<dbReference type="OrthoDB" id="9809746at2"/>
<accession>A0A2S9YMY4</accession>
<dbReference type="Proteomes" id="UP000238823">
    <property type="component" value="Unassembled WGS sequence"/>
</dbReference>
<dbReference type="RefSeq" id="WP_146157865.1">
    <property type="nucleotide sequence ID" value="NZ_PVNL01000074.1"/>
</dbReference>
<evidence type="ECO:0000313" key="3">
    <source>
        <dbReference type="Proteomes" id="UP000238823"/>
    </source>
</evidence>
<dbReference type="SUPFAM" id="SSF52833">
    <property type="entry name" value="Thioredoxin-like"/>
    <property type="match status" value="1"/>
</dbReference>
<gene>
    <name evidence="2" type="ORF">ENSA7_37770</name>
</gene>
<proteinExistence type="predicted"/>
<dbReference type="PANTHER" id="PTHR43640:SF1">
    <property type="entry name" value="THIOREDOXIN-DEPENDENT PEROXIREDOXIN"/>
    <property type="match status" value="1"/>
</dbReference>
<name>A0A2S9YMY4_9BACT</name>